<dbReference type="PANTHER" id="PTHR24421">
    <property type="entry name" value="NITRATE/NITRITE SENSOR PROTEIN NARX-RELATED"/>
    <property type="match status" value="1"/>
</dbReference>
<feature type="transmembrane region" description="Helical" evidence="4">
    <location>
        <begin position="148"/>
        <end position="170"/>
    </location>
</feature>
<feature type="domain" description="Signal transduction histidine kinase subgroup 3 dimerisation and phosphoacceptor" evidence="5">
    <location>
        <begin position="194"/>
        <end position="258"/>
    </location>
</feature>
<dbReference type="InterPro" id="IPR011712">
    <property type="entry name" value="Sig_transdc_His_kin_sub3_dim/P"/>
</dbReference>
<keyword evidence="1" id="KW-0808">Transferase</keyword>
<feature type="transmembrane region" description="Helical" evidence="4">
    <location>
        <begin position="120"/>
        <end position="141"/>
    </location>
</feature>
<reference evidence="6 7" key="1">
    <citation type="submission" date="2021-12" db="EMBL/GenBank/DDBJ databases">
        <title>Genome sequence of Kibdelosporangium philippinense ATCC 49844.</title>
        <authorList>
            <person name="Fedorov E.A."/>
            <person name="Omeragic M."/>
            <person name="Shalygina K.F."/>
            <person name="Maclea K.S."/>
        </authorList>
    </citation>
    <scope>NUCLEOTIDE SEQUENCE [LARGE SCALE GENOMIC DNA]</scope>
    <source>
        <strain evidence="6 7">ATCC 49844</strain>
    </source>
</reference>
<evidence type="ECO:0000313" key="6">
    <source>
        <dbReference type="EMBL" id="MCE7005713.1"/>
    </source>
</evidence>
<sequence length="378" mass="40949">MAETVLEPLRRMTRRMLLFTELVVLLPLFFVLRLAPNPYMIAVIGIGTAVMLTVRIRNTLRLMRGPWEPFSNLHLYGLSALALMLSTAACAVDVLAGSFSTVFVGMAASEYFVGRTMGYAWRRIGILVAVQVALLVVVLFLTGQQAALGVLLFTSTFMTVALAFSVGMTYRQWEGALKLEQARRDAADLAATRERLRLAEDLHDILGHALEVVSLKSELAVRLTDAEKSKAEMIEVQQLARNALRDVRALVQGNRPTDFATELTGARKLLESAGISCDFAADPADLTTGERDLFGRVLREAMTNALRHSDPRSCSVSLAAKPDSVVLRVVNDGVAPLQSAEDGSGLVSLTRRVTAAGGSFTAGNVEPASFEVIASLPR</sequence>
<dbReference type="InterPro" id="IPR050482">
    <property type="entry name" value="Sensor_HK_TwoCompSys"/>
</dbReference>
<evidence type="ECO:0000259" key="5">
    <source>
        <dbReference type="Pfam" id="PF07730"/>
    </source>
</evidence>
<dbReference type="CDD" id="cd16917">
    <property type="entry name" value="HATPase_UhpB-NarQ-NarX-like"/>
    <property type="match status" value="1"/>
</dbReference>
<dbReference type="PANTHER" id="PTHR24421:SF63">
    <property type="entry name" value="SENSOR HISTIDINE KINASE DESK"/>
    <property type="match status" value="1"/>
</dbReference>
<feature type="transmembrane region" description="Helical" evidence="4">
    <location>
        <begin position="75"/>
        <end position="108"/>
    </location>
</feature>
<dbReference type="Pfam" id="PF07730">
    <property type="entry name" value="HisKA_3"/>
    <property type="match status" value="1"/>
</dbReference>
<feature type="transmembrane region" description="Helical" evidence="4">
    <location>
        <begin position="16"/>
        <end position="32"/>
    </location>
</feature>
<dbReference type="Gene3D" id="3.30.565.10">
    <property type="entry name" value="Histidine kinase-like ATPase, C-terminal domain"/>
    <property type="match status" value="1"/>
</dbReference>
<dbReference type="InterPro" id="IPR036890">
    <property type="entry name" value="HATPase_C_sf"/>
</dbReference>
<feature type="transmembrane region" description="Helical" evidence="4">
    <location>
        <begin position="38"/>
        <end position="54"/>
    </location>
</feature>
<protein>
    <submittedName>
        <fullName evidence="6">Histidine kinase</fullName>
    </submittedName>
</protein>
<organism evidence="6 7">
    <name type="scientific">Kibdelosporangium philippinense</name>
    <dbReference type="NCBI Taxonomy" id="211113"/>
    <lineage>
        <taxon>Bacteria</taxon>
        <taxon>Bacillati</taxon>
        <taxon>Actinomycetota</taxon>
        <taxon>Actinomycetes</taxon>
        <taxon>Pseudonocardiales</taxon>
        <taxon>Pseudonocardiaceae</taxon>
        <taxon>Kibdelosporangium</taxon>
    </lineage>
</organism>
<dbReference type="GO" id="GO:0016301">
    <property type="term" value="F:kinase activity"/>
    <property type="evidence" value="ECO:0007669"/>
    <property type="project" value="UniProtKB-KW"/>
</dbReference>
<keyword evidence="4" id="KW-0472">Membrane</keyword>
<evidence type="ECO:0000256" key="1">
    <source>
        <dbReference type="ARBA" id="ARBA00022679"/>
    </source>
</evidence>
<accession>A0ABS8ZF53</accession>
<dbReference type="RefSeq" id="WP_233727268.1">
    <property type="nucleotide sequence ID" value="NZ_JAJVCN010000002.1"/>
</dbReference>
<dbReference type="Proteomes" id="UP001521150">
    <property type="component" value="Unassembled WGS sequence"/>
</dbReference>
<dbReference type="Gene3D" id="1.20.5.1930">
    <property type="match status" value="1"/>
</dbReference>
<keyword evidence="3" id="KW-0902">Two-component regulatory system</keyword>
<dbReference type="EMBL" id="JAJVCN010000002">
    <property type="protein sequence ID" value="MCE7005713.1"/>
    <property type="molecule type" value="Genomic_DNA"/>
</dbReference>
<evidence type="ECO:0000313" key="7">
    <source>
        <dbReference type="Proteomes" id="UP001521150"/>
    </source>
</evidence>
<keyword evidence="7" id="KW-1185">Reference proteome</keyword>
<proteinExistence type="predicted"/>
<name>A0ABS8ZF53_9PSEU</name>
<evidence type="ECO:0000256" key="4">
    <source>
        <dbReference type="SAM" id="Phobius"/>
    </source>
</evidence>
<keyword evidence="2 6" id="KW-0418">Kinase</keyword>
<keyword evidence="4" id="KW-0812">Transmembrane</keyword>
<dbReference type="SUPFAM" id="SSF55874">
    <property type="entry name" value="ATPase domain of HSP90 chaperone/DNA topoisomerase II/histidine kinase"/>
    <property type="match status" value="1"/>
</dbReference>
<comment type="caution">
    <text evidence="6">The sequence shown here is derived from an EMBL/GenBank/DDBJ whole genome shotgun (WGS) entry which is preliminary data.</text>
</comment>
<evidence type="ECO:0000256" key="3">
    <source>
        <dbReference type="ARBA" id="ARBA00023012"/>
    </source>
</evidence>
<gene>
    <name evidence="6" type="ORF">LWC34_23215</name>
</gene>
<evidence type="ECO:0000256" key="2">
    <source>
        <dbReference type="ARBA" id="ARBA00022777"/>
    </source>
</evidence>
<keyword evidence="4" id="KW-1133">Transmembrane helix</keyword>